<dbReference type="InterPro" id="IPR052267">
    <property type="entry name" value="N-DRC_Component"/>
</dbReference>
<dbReference type="InterPro" id="IPR027417">
    <property type="entry name" value="P-loop_NTPase"/>
</dbReference>
<dbReference type="Gene3D" id="1.10.8.60">
    <property type="match status" value="1"/>
</dbReference>
<accession>A0AAW2FI35</accession>
<dbReference type="AlphaFoldDB" id="A0AAW2FI35"/>
<keyword evidence="3" id="KW-1185">Reference proteome</keyword>
<dbReference type="Proteomes" id="UP001430953">
    <property type="component" value="Unassembled WGS sequence"/>
</dbReference>
<reference evidence="2 3" key="1">
    <citation type="submission" date="2023-03" db="EMBL/GenBank/DDBJ databases">
        <title>High recombination rates correlate with genetic variation in Cardiocondyla obscurior ants.</title>
        <authorList>
            <person name="Errbii M."/>
        </authorList>
    </citation>
    <scope>NUCLEOTIDE SEQUENCE [LARGE SCALE GENOMIC DNA]</scope>
    <source>
        <strain evidence="2">Alpha-2009</strain>
        <tissue evidence="2">Whole body</tissue>
    </source>
</reference>
<evidence type="ECO:0000313" key="2">
    <source>
        <dbReference type="EMBL" id="KAL0113827.1"/>
    </source>
</evidence>
<evidence type="ECO:0000313" key="3">
    <source>
        <dbReference type="Proteomes" id="UP001430953"/>
    </source>
</evidence>
<dbReference type="Gene3D" id="3.40.50.300">
    <property type="entry name" value="P-loop containing nucleotide triphosphate hydrolases"/>
    <property type="match status" value="1"/>
</dbReference>
<evidence type="ECO:0000259" key="1">
    <source>
        <dbReference type="Pfam" id="PF00004"/>
    </source>
</evidence>
<feature type="domain" description="ATPase AAA-type core" evidence="1">
    <location>
        <begin position="609"/>
        <end position="737"/>
    </location>
</feature>
<dbReference type="InterPro" id="IPR003959">
    <property type="entry name" value="ATPase_AAA_core"/>
</dbReference>
<dbReference type="PANTHER" id="PTHR14690">
    <property type="entry name" value="IQ MOTIF CONTAINING WITH AAA DOMAIN 1"/>
    <property type="match status" value="1"/>
</dbReference>
<dbReference type="SUPFAM" id="SSF52540">
    <property type="entry name" value="P-loop containing nucleoside triphosphate hydrolases"/>
    <property type="match status" value="1"/>
</dbReference>
<dbReference type="GO" id="GO:0016887">
    <property type="term" value="F:ATP hydrolysis activity"/>
    <property type="evidence" value="ECO:0007669"/>
    <property type="project" value="InterPro"/>
</dbReference>
<proteinExistence type="predicted"/>
<organism evidence="2 3">
    <name type="scientific">Cardiocondyla obscurior</name>
    <dbReference type="NCBI Taxonomy" id="286306"/>
    <lineage>
        <taxon>Eukaryota</taxon>
        <taxon>Metazoa</taxon>
        <taxon>Ecdysozoa</taxon>
        <taxon>Arthropoda</taxon>
        <taxon>Hexapoda</taxon>
        <taxon>Insecta</taxon>
        <taxon>Pterygota</taxon>
        <taxon>Neoptera</taxon>
        <taxon>Endopterygota</taxon>
        <taxon>Hymenoptera</taxon>
        <taxon>Apocrita</taxon>
        <taxon>Aculeata</taxon>
        <taxon>Formicoidea</taxon>
        <taxon>Formicidae</taxon>
        <taxon>Myrmicinae</taxon>
        <taxon>Cardiocondyla</taxon>
    </lineage>
</organism>
<dbReference type="PANTHER" id="PTHR14690:SF9">
    <property type="entry name" value="GH08353P"/>
    <property type="match status" value="1"/>
</dbReference>
<dbReference type="PROSITE" id="PS50096">
    <property type="entry name" value="IQ"/>
    <property type="match status" value="1"/>
</dbReference>
<dbReference type="Pfam" id="PF00004">
    <property type="entry name" value="AAA"/>
    <property type="match status" value="1"/>
</dbReference>
<protein>
    <recommendedName>
        <fullName evidence="1">ATPase AAA-type core domain-containing protein</fullName>
    </recommendedName>
</protein>
<name>A0AAW2FI35_9HYME</name>
<dbReference type="EMBL" id="JADYXP020000011">
    <property type="protein sequence ID" value="KAL0113827.1"/>
    <property type="molecule type" value="Genomic_DNA"/>
</dbReference>
<gene>
    <name evidence="2" type="ORF">PUN28_011276</name>
</gene>
<sequence>MSYYYYNELWLITRGDLEKLLEFERQLQKSAPLRKKAILNSALSMYVRYRNIVRRLIMCYDQMVQTQKRELIKKMLDCAIGRMLECKSEIVKFDKSDYQWPDNILNEMKFTLDDIELFASVSGRERTEDRKRLIREVVEKTRKVSQIAEQSFSQIESTAETEDETLRTRVARRKKHTPQVSKVELIRESPEDKAAREVKLAAEQIMHNALLLIQSHERARKGRCYSADVKRIYDYNKRVMSGKIIPQKIDRNKYIKSALTIQRAWRRYTARRIVKKRIVHLDEALDMTIPSWQCRKVIAKDIDNFQRRRALMTVFDAQIKKAIDDERARLLRVRGPGLMEDITDEIHEWFIVWYNTVGHFDVFPAADLTGSVLIATGQTLTPQEYLMEKLEKTNRKGRKTEKMALPPKAQVLKDQEKVLGWKMPQTDALSCLEKTNIDFIQNWNFRNKKDPEQVYLDLITENLCYELQLEMRKIVDELMRAELELLNKALLKDQAQDKKKEKFTVRTRDKSIKINIDKIKKQEKKENLEDIAAEDLFGELLQAEIIRNYQTIFLRDWFGDYSYQNYEARRELRGYKHQLGEIKQLVLEYCVLPLISKETHQVAPLVRSVCIYGLPGTGKTWLADAISSEIGALLFDVSASVLVNKYTGKEEQQRLINIIYKVARAYAPSIIFLDAGETPWLKKIPPEKTYLQPKRFADYFVKLMKAITPGDQVLFLSLSEEPQRGSGAFIKFYDKFIRMPTTDYNTLYMFYKHLLMKYHGIDRNIDVSCLAKMSIGIPLNFISQIVEKVLSPRRRVTLKFNPLNPMEILNEILTYQHPTIEMTKNIDKFEKRMLIKKKKKCKLRKTKLCAIITGRRR</sequence>
<dbReference type="GO" id="GO:0005524">
    <property type="term" value="F:ATP binding"/>
    <property type="evidence" value="ECO:0007669"/>
    <property type="project" value="InterPro"/>
</dbReference>
<comment type="caution">
    <text evidence="2">The sequence shown here is derived from an EMBL/GenBank/DDBJ whole genome shotgun (WGS) entry which is preliminary data.</text>
</comment>